<accession>A0AA41QX27</accession>
<keyword evidence="1" id="KW-0812">Transmembrane</keyword>
<protein>
    <submittedName>
        <fullName evidence="2">Uncharacterized protein</fullName>
    </submittedName>
</protein>
<gene>
    <name evidence="2" type="ORF">MQH31_14525</name>
</gene>
<reference evidence="2" key="1">
    <citation type="submission" date="2022-03" db="EMBL/GenBank/DDBJ databases">
        <title>Cryobacterium sp. nov. strain ZS14-85, isolated from Antarctic soil.</title>
        <authorList>
            <person name="Li J."/>
            <person name="Niu G."/>
        </authorList>
    </citation>
    <scope>NUCLEOTIDE SEQUENCE</scope>
    <source>
        <strain evidence="2">ZS14-85</strain>
    </source>
</reference>
<sequence length="69" mass="7283">MPKPSGTARPAWQRHLDIPYVQGVGLVILGLFSLSQAAGNLWIVLIAAVMFALAAAGMSVHSVNRKAGR</sequence>
<dbReference type="AlphaFoldDB" id="A0AA41QX27"/>
<evidence type="ECO:0000313" key="3">
    <source>
        <dbReference type="Proteomes" id="UP001165341"/>
    </source>
</evidence>
<evidence type="ECO:0000256" key="1">
    <source>
        <dbReference type="SAM" id="Phobius"/>
    </source>
</evidence>
<dbReference type="Proteomes" id="UP001165341">
    <property type="component" value="Unassembled WGS sequence"/>
</dbReference>
<keyword evidence="1" id="KW-1133">Transmembrane helix</keyword>
<proteinExistence type="predicted"/>
<dbReference type="RefSeq" id="WP_243012654.1">
    <property type="nucleotide sequence ID" value="NZ_JALGAR010000004.1"/>
</dbReference>
<keyword evidence="3" id="KW-1185">Reference proteome</keyword>
<organism evidence="2 3">
    <name type="scientific">Cryobacterium zhongshanensis</name>
    <dbReference type="NCBI Taxonomy" id="2928153"/>
    <lineage>
        <taxon>Bacteria</taxon>
        <taxon>Bacillati</taxon>
        <taxon>Actinomycetota</taxon>
        <taxon>Actinomycetes</taxon>
        <taxon>Micrococcales</taxon>
        <taxon>Microbacteriaceae</taxon>
        <taxon>Cryobacterium</taxon>
    </lineage>
</organism>
<name>A0AA41QX27_9MICO</name>
<comment type="caution">
    <text evidence="2">The sequence shown here is derived from an EMBL/GenBank/DDBJ whole genome shotgun (WGS) entry which is preliminary data.</text>
</comment>
<feature type="transmembrane region" description="Helical" evidence="1">
    <location>
        <begin position="41"/>
        <end position="60"/>
    </location>
</feature>
<dbReference type="EMBL" id="JALGAR010000004">
    <property type="protein sequence ID" value="MCI4659024.1"/>
    <property type="molecule type" value="Genomic_DNA"/>
</dbReference>
<feature type="transmembrane region" description="Helical" evidence="1">
    <location>
        <begin position="18"/>
        <end position="35"/>
    </location>
</feature>
<evidence type="ECO:0000313" key="2">
    <source>
        <dbReference type="EMBL" id="MCI4659024.1"/>
    </source>
</evidence>
<keyword evidence="1" id="KW-0472">Membrane</keyword>